<evidence type="ECO:0000256" key="5">
    <source>
        <dbReference type="ARBA" id="ARBA00022692"/>
    </source>
</evidence>
<feature type="transmembrane region" description="Helical" evidence="9">
    <location>
        <begin position="531"/>
        <end position="551"/>
    </location>
</feature>
<evidence type="ECO:0000313" key="11">
    <source>
        <dbReference type="Proteomes" id="UP000694501"/>
    </source>
</evidence>
<comment type="caution">
    <text evidence="10">The sequence shown here is derived from an EMBL/GenBank/DDBJ whole genome shotgun (WGS) entry which is preliminary data.</text>
</comment>
<keyword evidence="5 9" id="KW-0812">Transmembrane</keyword>
<feature type="transmembrane region" description="Helical" evidence="9">
    <location>
        <begin position="455"/>
        <end position="474"/>
    </location>
</feature>
<gene>
    <name evidence="10" type="ORF">JGS22_020205</name>
</gene>
<feature type="transmembrane region" description="Helical" evidence="9">
    <location>
        <begin position="400"/>
        <end position="423"/>
    </location>
</feature>
<evidence type="ECO:0000256" key="8">
    <source>
        <dbReference type="SAM" id="MobiDB-lite"/>
    </source>
</evidence>
<sequence>MGSCLLGRRGQSANGGAGGRNWKPRAEDECVAAQQRDGVSGQGPTAEQTDGRGRLSSIDPRVFYPSAIIIVAFVVFATVFRDTAQDWVGAIQENVVSGVGWYYTALVSLFVIFAIWVGVGRYGDIKLGRDDDKPEFGLGSWLAMLFAAGMGIGLVFWGVAEPLTHYDTPRPGVGESSAERSEAALVQTFLHWGVHPWAIYVVVGLSVAYAVHRKGRPVSIRWALEPIFGDKIKGAWGSAIDVVAVVGTVFGVATSLGLGVLQISAGLEFKGWAEDPGNGLLVALIVVITLLAGISVVTGVGRGIKWLSNINMGMALALLLFVLIAGPTLFIMNGFVQDVGGYLQSLLSLSFDTGANQGSEGTEWLNGWTVFYWGWWISWAPFVGIFIARISRGRTVREFVCGVLLVPTVLTFFWFSVFGGAAIHREMFGEGGLVDEGAETSVNRDSALFQLLDTLPGGAFVAGLAMLLIVLFFVTSSDSGSYVVDMLASGGDPDPPTWSRVFWAAAEGAVAIALLVASGAGTAALDTLQTTAILIALPFSLVMIGMCVATIKSFNQERRAYLAAQRKEQDERLVGQAVAAFEENLDNGTYADSGLSSDGEAGPGDGSTKLTKS</sequence>
<evidence type="ECO:0000256" key="4">
    <source>
        <dbReference type="ARBA" id="ARBA00022475"/>
    </source>
</evidence>
<keyword evidence="7 9" id="KW-0472">Membrane</keyword>
<feature type="transmembrane region" description="Helical" evidence="9">
    <location>
        <begin position="189"/>
        <end position="211"/>
    </location>
</feature>
<evidence type="ECO:0000313" key="10">
    <source>
        <dbReference type="EMBL" id="MBU7599887.1"/>
    </source>
</evidence>
<feature type="transmembrane region" description="Helical" evidence="9">
    <location>
        <begin position="370"/>
        <end position="388"/>
    </location>
</feature>
<feature type="transmembrane region" description="Helical" evidence="9">
    <location>
        <begin position="313"/>
        <end position="336"/>
    </location>
</feature>
<comment type="subcellular location">
    <subcellularLocation>
        <location evidence="1">Cell membrane</location>
        <topology evidence="1">Multi-pass membrane protein</topology>
    </subcellularLocation>
</comment>
<feature type="transmembrane region" description="Helical" evidence="9">
    <location>
        <begin position="100"/>
        <end position="119"/>
    </location>
</feature>
<dbReference type="InterPro" id="IPR018093">
    <property type="entry name" value="BCCT_CS"/>
</dbReference>
<keyword evidence="4" id="KW-1003">Cell membrane</keyword>
<dbReference type="PANTHER" id="PTHR30047:SF7">
    <property type="entry name" value="HIGH-AFFINITY CHOLINE TRANSPORT PROTEIN"/>
    <property type="match status" value="1"/>
</dbReference>
<dbReference type="AlphaFoldDB" id="A0A949N796"/>
<keyword evidence="11" id="KW-1185">Reference proteome</keyword>
<dbReference type="GO" id="GO:0022857">
    <property type="term" value="F:transmembrane transporter activity"/>
    <property type="evidence" value="ECO:0007669"/>
    <property type="project" value="InterPro"/>
</dbReference>
<keyword evidence="3" id="KW-0813">Transport</keyword>
<dbReference type="NCBIfam" id="TIGR00842">
    <property type="entry name" value="bcct"/>
    <property type="match status" value="1"/>
</dbReference>
<protein>
    <submittedName>
        <fullName evidence="10">BCCT family transporter</fullName>
    </submittedName>
</protein>
<evidence type="ECO:0000256" key="2">
    <source>
        <dbReference type="ARBA" id="ARBA00005658"/>
    </source>
</evidence>
<feature type="transmembrane region" description="Helical" evidence="9">
    <location>
        <begin position="280"/>
        <end position="301"/>
    </location>
</feature>
<dbReference type="PROSITE" id="PS01303">
    <property type="entry name" value="BCCT"/>
    <property type="match status" value="1"/>
</dbReference>
<feature type="region of interest" description="Disordered" evidence="8">
    <location>
        <begin position="587"/>
        <end position="613"/>
    </location>
</feature>
<dbReference type="PANTHER" id="PTHR30047">
    <property type="entry name" value="HIGH-AFFINITY CHOLINE TRANSPORT PROTEIN-RELATED"/>
    <property type="match status" value="1"/>
</dbReference>
<dbReference type="EMBL" id="JAELVF020000001">
    <property type="protein sequence ID" value="MBU7599887.1"/>
    <property type="molecule type" value="Genomic_DNA"/>
</dbReference>
<evidence type="ECO:0000256" key="7">
    <source>
        <dbReference type="ARBA" id="ARBA00023136"/>
    </source>
</evidence>
<proteinExistence type="inferred from homology"/>
<dbReference type="GO" id="GO:0005886">
    <property type="term" value="C:plasma membrane"/>
    <property type="evidence" value="ECO:0007669"/>
    <property type="project" value="UniProtKB-SubCell"/>
</dbReference>
<evidence type="ECO:0000256" key="6">
    <source>
        <dbReference type="ARBA" id="ARBA00022989"/>
    </source>
</evidence>
<evidence type="ECO:0000256" key="3">
    <source>
        <dbReference type="ARBA" id="ARBA00022448"/>
    </source>
</evidence>
<feature type="transmembrane region" description="Helical" evidence="9">
    <location>
        <begin position="140"/>
        <end position="160"/>
    </location>
</feature>
<feature type="transmembrane region" description="Helical" evidence="9">
    <location>
        <begin position="501"/>
        <end position="525"/>
    </location>
</feature>
<feature type="transmembrane region" description="Helical" evidence="9">
    <location>
        <begin position="239"/>
        <end position="260"/>
    </location>
</feature>
<reference evidence="10" key="1">
    <citation type="submission" date="2021-06" db="EMBL/GenBank/DDBJ databases">
        <title>Sequencing of actinobacteria type strains.</title>
        <authorList>
            <person name="Nguyen G.-S."/>
            <person name="Wentzel A."/>
        </authorList>
    </citation>
    <scope>NUCLEOTIDE SEQUENCE</scope>
    <source>
        <strain evidence="10">P38-E01</strain>
    </source>
</reference>
<dbReference type="Pfam" id="PF02028">
    <property type="entry name" value="BCCT"/>
    <property type="match status" value="1"/>
</dbReference>
<feature type="region of interest" description="Disordered" evidence="8">
    <location>
        <begin position="1"/>
        <end position="53"/>
    </location>
</feature>
<evidence type="ECO:0000256" key="1">
    <source>
        <dbReference type="ARBA" id="ARBA00004651"/>
    </source>
</evidence>
<dbReference type="InterPro" id="IPR000060">
    <property type="entry name" value="BCCT_transptr"/>
</dbReference>
<comment type="similarity">
    <text evidence="2">Belongs to the BCCT transporter (TC 2.A.15) family.</text>
</comment>
<feature type="transmembrane region" description="Helical" evidence="9">
    <location>
        <begin position="62"/>
        <end position="80"/>
    </location>
</feature>
<organism evidence="10 11">
    <name type="scientific">Streptomyces tardus</name>
    <dbReference type="NCBI Taxonomy" id="2780544"/>
    <lineage>
        <taxon>Bacteria</taxon>
        <taxon>Bacillati</taxon>
        <taxon>Actinomycetota</taxon>
        <taxon>Actinomycetes</taxon>
        <taxon>Kitasatosporales</taxon>
        <taxon>Streptomycetaceae</taxon>
        <taxon>Streptomyces</taxon>
    </lineage>
</organism>
<accession>A0A949N796</accession>
<dbReference type="Proteomes" id="UP000694501">
    <property type="component" value="Unassembled WGS sequence"/>
</dbReference>
<keyword evidence="6 9" id="KW-1133">Transmembrane helix</keyword>
<name>A0A949N796_9ACTN</name>
<evidence type="ECO:0000256" key="9">
    <source>
        <dbReference type="SAM" id="Phobius"/>
    </source>
</evidence>